<keyword evidence="2" id="KW-1185">Reference proteome</keyword>
<protein>
    <submittedName>
        <fullName evidence="1">Uncharacterized protein</fullName>
    </submittedName>
</protein>
<organism evidence="1 2">
    <name type="scientific">Alloalcanivorax venustensis ISO4</name>
    <dbReference type="NCBI Taxonomy" id="1177184"/>
    <lineage>
        <taxon>Bacteria</taxon>
        <taxon>Pseudomonadati</taxon>
        <taxon>Pseudomonadota</taxon>
        <taxon>Gammaproteobacteria</taxon>
        <taxon>Oceanospirillales</taxon>
        <taxon>Alcanivoracaceae</taxon>
        <taxon>Alloalcanivorax</taxon>
    </lineage>
</organism>
<reference evidence="1 2" key="1">
    <citation type="submission" date="2012-09" db="EMBL/GenBank/DDBJ databases">
        <title>Genome Sequence of alkane-degrading Bacterium Alcanivorax venustensis ISO4.</title>
        <authorList>
            <person name="Lai Q."/>
            <person name="Shao Z."/>
        </authorList>
    </citation>
    <scope>NUCLEOTIDE SEQUENCE [LARGE SCALE GENOMIC DNA]</scope>
    <source>
        <strain evidence="1 2">ISO4</strain>
    </source>
</reference>
<name>A0ABS0AE36_9GAMM</name>
<dbReference type="Proteomes" id="UP000644441">
    <property type="component" value="Unassembled WGS sequence"/>
</dbReference>
<comment type="caution">
    <text evidence="1">The sequence shown here is derived from an EMBL/GenBank/DDBJ whole genome shotgun (WGS) entry which is preliminary data.</text>
</comment>
<dbReference type="RefSeq" id="WP_194855349.1">
    <property type="nucleotide sequence ID" value="NZ_ARXR01000005.1"/>
</dbReference>
<sequence>MSLSAEDKQKYHDLIQSIWSGSVSSTPSQITEEVADIVDTVIDETYSCSEDFAGTLTLLAAIGGAWILPRNIVKYYFDALETWLSDVEGNITYKICINQAALNWKSPLVLALMGI</sequence>
<evidence type="ECO:0000313" key="1">
    <source>
        <dbReference type="EMBL" id="MBF5052377.1"/>
    </source>
</evidence>
<proteinExistence type="predicted"/>
<evidence type="ECO:0000313" key="2">
    <source>
        <dbReference type="Proteomes" id="UP000644441"/>
    </source>
</evidence>
<accession>A0ABS0AE36</accession>
<gene>
    <name evidence="1" type="ORF">ISO4_00979</name>
</gene>
<dbReference type="EMBL" id="ARXR01000005">
    <property type="protein sequence ID" value="MBF5052377.1"/>
    <property type="molecule type" value="Genomic_DNA"/>
</dbReference>